<gene>
    <name evidence="1" type="ORF">K9S39_41560</name>
</gene>
<evidence type="ECO:0000313" key="1">
    <source>
        <dbReference type="EMBL" id="UQA97481.1"/>
    </source>
</evidence>
<dbReference type="RefSeq" id="WP_248868440.1">
    <property type="nucleotide sequence ID" value="NZ_CP086322.1"/>
</dbReference>
<accession>A0ABY4MM35</accession>
<evidence type="ECO:0000313" key="2">
    <source>
        <dbReference type="Proteomes" id="UP000830115"/>
    </source>
</evidence>
<sequence>MTTSNTQEIPTLIRWTAAASPLYEYVSAAAKDLAELGMHIAYTWDAGPAPEMK</sequence>
<organism evidence="1 2">
    <name type="scientific">Streptomyces halobius</name>
    <dbReference type="NCBI Taxonomy" id="2879846"/>
    <lineage>
        <taxon>Bacteria</taxon>
        <taxon>Bacillati</taxon>
        <taxon>Actinomycetota</taxon>
        <taxon>Actinomycetes</taxon>
        <taxon>Kitasatosporales</taxon>
        <taxon>Streptomycetaceae</taxon>
        <taxon>Streptomyces</taxon>
    </lineage>
</organism>
<proteinExistence type="predicted"/>
<dbReference type="Proteomes" id="UP000830115">
    <property type="component" value="Chromosome"/>
</dbReference>
<keyword evidence="2" id="KW-1185">Reference proteome</keyword>
<name>A0ABY4MM35_9ACTN</name>
<reference evidence="1" key="1">
    <citation type="submission" date="2021-10" db="EMBL/GenBank/DDBJ databases">
        <title>Streptomyces nigrumlapis sp.nov.,an antimicrobial producing actinobacterium isolated from Black Gobi rocks.</title>
        <authorList>
            <person name="Wen Y."/>
            <person name="Zhang W."/>
            <person name="Liu X.G."/>
        </authorList>
    </citation>
    <scope>NUCLEOTIDE SEQUENCE</scope>
    <source>
        <strain evidence="1">ST13-2-2</strain>
    </source>
</reference>
<dbReference type="EMBL" id="CP086322">
    <property type="protein sequence ID" value="UQA97481.1"/>
    <property type="molecule type" value="Genomic_DNA"/>
</dbReference>
<protein>
    <submittedName>
        <fullName evidence="1">Uncharacterized protein</fullName>
    </submittedName>
</protein>